<sequence length="240" mass="28452">MRLLIDRKDLELLLEKDREYIGNNVGIDTMIAAISFLLSVFTANYSDLLGISGIVLKTVFCIIGVVYFIKTVWDIFNMIKNKYNHKVLFEKIEGLDMIQHNHSLIVIKDSFSGIKERYLLYYDEKWDCKLFLNYKTQDRNNEDVIVDNVSADLGVDKADIKCSYVTSRIQEKYSVSHNENRIYNHRLYEVRISEFPENEKNDDFIVNKRHYYWMTLSDMQHDENIIKKNMEVVDFVKETI</sequence>
<gene>
    <name evidence="2" type="ORF">H8S01_11770</name>
</gene>
<dbReference type="RefSeq" id="WP_021865800.1">
    <property type="nucleotide sequence ID" value="NZ_JACOPD010000009.1"/>
</dbReference>
<keyword evidence="1" id="KW-0812">Transmembrane</keyword>
<keyword evidence="3" id="KW-1185">Reference proteome</keyword>
<comment type="caution">
    <text evidence="2">The sequence shown here is derived from an EMBL/GenBank/DDBJ whole genome shotgun (WGS) entry which is preliminary data.</text>
</comment>
<evidence type="ECO:0000313" key="3">
    <source>
        <dbReference type="Proteomes" id="UP000628463"/>
    </source>
</evidence>
<feature type="transmembrane region" description="Helical" evidence="1">
    <location>
        <begin position="48"/>
        <end position="69"/>
    </location>
</feature>
<accession>A0ABR7G2H4</accession>
<evidence type="ECO:0008006" key="4">
    <source>
        <dbReference type="Google" id="ProtNLM"/>
    </source>
</evidence>
<evidence type="ECO:0000256" key="1">
    <source>
        <dbReference type="SAM" id="Phobius"/>
    </source>
</evidence>
<dbReference type="Proteomes" id="UP000628463">
    <property type="component" value="Unassembled WGS sequence"/>
</dbReference>
<dbReference type="EMBL" id="JACOPD010000009">
    <property type="protein sequence ID" value="MBC5681630.1"/>
    <property type="molecule type" value="Genomic_DNA"/>
</dbReference>
<organism evidence="2 3">
    <name type="scientific">Lachnospira hominis</name>
    <name type="common">ex Liu et al. 2021</name>
    <dbReference type="NCBI Taxonomy" id="2763051"/>
    <lineage>
        <taxon>Bacteria</taxon>
        <taxon>Bacillati</taxon>
        <taxon>Bacillota</taxon>
        <taxon>Clostridia</taxon>
        <taxon>Lachnospirales</taxon>
        <taxon>Lachnospiraceae</taxon>
        <taxon>Lachnospira</taxon>
    </lineage>
</organism>
<name>A0ABR7G2H4_9FIRM</name>
<keyword evidence="1" id="KW-1133">Transmembrane helix</keyword>
<protein>
    <recommendedName>
        <fullName evidence="4">SMODS-associating 2TM beta-strand rich effector domain-containing protein</fullName>
    </recommendedName>
</protein>
<evidence type="ECO:0000313" key="2">
    <source>
        <dbReference type="EMBL" id="MBC5681630.1"/>
    </source>
</evidence>
<reference evidence="2 3" key="1">
    <citation type="submission" date="2020-08" db="EMBL/GenBank/DDBJ databases">
        <title>Genome public.</title>
        <authorList>
            <person name="Liu C."/>
            <person name="Sun Q."/>
        </authorList>
    </citation>
    <scope>NUCLEOTIDE SEQUENCE [LARGE SCALE GENOMIC DNA]</scope>
    <source>
        <strain evidence="2 3">NSJ-43</strain>
    </source>
</reference>
<keyword evidence="1" id="KW-0472">Membrane</keyword>
<proteinExistence type="predicted"/>
<feature type="transmembrane region" description="Helical" evidence="1">
    <location>
        <begin position="21"/>
        <end position="42"/>
    </location>
</feature>